<accession>A0ACB8R6B3</accession>
<comment type="caution">
    <text evidence="1">The sequence shown here is derived from an EMBL/GenBank/DDBJ whole genome shotgun (WGS) entry which is preliminary data.</text>
</comment>
<sequence>MRSTIHLNIEVSPGRVIVVSVNVSPLSVSTSTSDHTLVDPFLTAWTPEAHPSSLESEAPAIDQAINGLIRRIEVALNLAGGEGGWSEITMEEVLEQPSRQRCVFLQQASVSYNDFELSCHVR</sequence>
<evidence type="ECO:0000313" key="2">
    <source>
        <dbReference type="Proteomes" id="UP000814033"/>
    </source>
</evidence>
<reference evidence="1" key="2">
    <citation type="journal article" date="2022" name="New Phytol.">
        <title>Evolutionary transition to the ectomycorrhizal habit in the genomes of a hyperdiverse lineage of mushroom-forming fungi.</title>
        <authorList>
            <person name="Looney B."/>
            <person name="Miyauchi S."/>
            <person name="Morin E."/>
            <person name="Drula E."/>
            <person name="Courty P.E."/>
            <person name="Kohler A."/>
            <person name="Kuo A."/>
            <person name="LaButti K."/>
            <person name="Pangilinan J."/>
            <person name="Lipzen A."/>
            <person name="Riley R."/>
            <person name="Andreopoulos W."/>
            <person name="He G."/>
            <person name="Johnson J."/>
            <person name="Nolan M."/>
            <person name="Tritt A."/>
            <person name="Barry K.W."/>
            <person name="Grigoriev I.V."/>
            <person name="Nagy L.G."/>
            <person name="Hibbett D."/>
            <person name="Henrissat B."/>
            <person name="Matheny P.B."/>
            <person name="Labbe J."/>
            <person name="Martin F.M."/>
        </authorList>
    </citation>
    <scope>NUCLEOTIDE SEQUENCE</scope>
    <source>
        <strain evidence="1">FP105234-sp</strain>
    </source>
</reference>
<evidence type="ECO:0000313" key="1">
    <source>
        <dbReference type="EMBL" id="KAI0039583.1"/>
    </source>
</evidence>
<gene>
    <name evidence="1" type="ORF">FA95DRAFT_1612455</name>
</gene>
<protein>
    <submittedName>
        <fullName evidence="1">Uncharacterized protein</fullName>
    </submittedName>
</protein>
<keyword evidence="2" id="KW-1185">Reference proteome</keyword>
<name>A0ACB8R6B3_9AGAM</name>
<organism evidence="1 2">
    <name type="scientific">Auriscalpium vulgare</name>
    <dbReference type="NCBI Taxonomy" id="40419"/>
    <lineage>
        <taxon>Eukaryota</taxon>
        <taxon>Fungi</taxon>
        <taxon>Dikarya</taxon>
        <taxon>Basidiomycota</taxon>
        <taxon>Agaricomycotina</taxon>
        <taxon>Agaricomycetes</taxon>
        <taxon>Russulales</taxon>
        <taxon>Auriscalpiaceae</taxon>
        <taxon>Auriscalpium</taxon>
    </lineage>
</organism>
<dbReference type="EMBL" id="MU276286">
    <property type="protein sequence ID" value="KAI0039583.1"/>
    <property type="molecule type" value="Genomic_DNA"/>
</dbReference>
<dbReference type="Proteomes" id="UP000814033">
    <property type="component" value="Unassembled WGS sequence"/>
</dbReference>
<proteinExistence type="predicted"/>
<reference evidence="1" key="1">
    <citation type="submission" date="2021-02" db="EMBL/GenBank/DDBJ databases">
        <authorList>
            <consortium name="DOE Joint Genome Institute"/>
            <person name="Ahrendt S."/>
            <person name="Looney B.P."/>
            <person name="Miyauchi S."/>
            <person name="Morin E."/>
            <person name="Drula E."/>
            <person name="Courty P.E."/>
            <person name="Chicoki N."/>
            <person name="Fauchery L."/>
            <person name="Kohler A."/>
            <person name="Kuo A."/>
            <person name="Labutti K."/>
            <person name="Pangilinan J."/>
            <person name="Lipzen A."/>
            <person name="Riley R."/>
            <person name="Andreopoulos W."/>
            <person name="He G."/>
            <person name="Johnson J."/>
            <person name="Barry K.W."/>
            <person name="Grigoriev I.V."/>
            <person name="Nagy L."/>
            <person name="Hibbett D."/>
            <person name="Henrissat B."/>
            <person name="Matheny P.B."/>
            <person name="Labbe J."/>
            <person name="Martin F."/>
        </authorList>
    </citation>
    <scope>NUCLEOTIDE SEQUENCE</scope>
    <source>
        <strain evidence="1">FP105234-sp</strain>
    </source>
</reference>